<dbReference type="NCBIfam" id="TIGR00445">
    <property type="entry name" value="mraY"/>
    <property type="match status" value="1"/>
</dbReference>
<feature type="transmembrane region" description="Helical" evidence="7">
    <location>
        <begin position="180"/>
        <end position="199"/>
    </location>
</feature>
<feature type="transmembrane region" description="Helical" evidence="7">
    <location>
        <begin position="83"/>
        <end position="107"/>
    </location>
</feature>
<comment type="pathway">
    <text evidence="7">Cell wall biogenesis; peptidoglycan biosynthesis.</text>
</comment>
<dbReference type="Proteomes" id="UP000247922">
    <property type="component" value="Unassembled WGS sequence"/>
</dbReference>
<sequence>MDLLSRILVIFISFLIMVGFSPIVIPLLRRLKFGQSIREEGPQSHMKKTGTPTMGGILFIIATVLTSFFAHRFLTGSWFLKEFGLLMFVFLGFGTLGFLDDFIKVILKRNLGLTSLQKLMGQIVVGAVFFLMAQDLLVSEIVVPFSSLTIDLAWLYPVFVVVLLVGSSNAVNLTDGLDGLVAGLGAISFFAFSVLASSYGGFETVEIVGLSIVGSLLGFLVFNKYPAKVFMGDTGSLALGGLLGAISVLLHQELLLIILGGVFVIETLSVMIQVVSFKTRGKRVFLMSPIHHHFELKGWSEWKVVGVFWSVGLLLALLTVIYEVII</sequence>
<dbReference type="PANTHER" id="PTHR22926">
    <property type="entry name" value="PHOSPHO-N-ACETYLMURAMOYL-PENTAPEPTIDE-TRANSFERASE"/>
    <property type="match status" value="1"/>
</dbReference>
<feature type="transmembrane region" description="Helical" evidence="7">
    <location>
        <begin position="205"/>
        <end position="222"/>
    </location>
</feature>
<dbReference type="HAMAP" id="MF_00038">
    <property type="entry name" value="MraY"/>
    <property type="match status" value="1"/>
</dbReference>
<comment type="catalytic activity">
    <reaction evidence="7">
        <text>UDP-N-acetyl-alpha-D-muramoyl-L-alanyl-gamma-D-glutamyl-meso-2,6-diaminopimeloyl-D-alanyl-D-alanine + di-trans,octa-cis-undecaprenyl phosphate = di-trans,octa-cis-undecaprenyl diphospho-N-acetyl-alpha-D-muramoyl-L-alanyl-D-glutamyl-meso-2,6-diaminopimeloyl-D-alanyl-D-alanine + UMP</text>
        <dbReference type="Rhea" id="RHEA:28386"/>
        <dbReference type="ChEBI" id="CHEBI:57865"/>
        <dbReference type="ChEBI" id="CHEBI:60392"/>
        <dbReference type="ChEBI" id="CHEBI:61386"/>
        <dbReference type="ChEBI" id="CHEBI:61387"/>
        <dbReference type="EC" id="2.7.8.13"/>
    </reaction>
</comment>
<evidence type="ECO:0000256" key="2">
    <source>
        <dbReference type="ARBA" id="ARBA00005583"/>
    </source>
</evidence>
<name>A0A2V3WGU1_9BACI</name>
<dbReference type="UniPathway" id="UPA00219"/>
<dbReference type="GO" id="GO:0071555">
    <property type="term" value="P:cell wall organization"/>
    <property type="evidence" value="ECO:0007669"/>
    <property type="project" value="UniProtKB-KW"/>
</dbReference>
<dbReference type="PROSITE" id="PS01348">
    <property type="entry name" value="MRAY_2"/>
    <property type="match status" value="1"/>
</dbReference>
<dbReference type="GO" id="GO:0046872">
    <property type="term" value="F:metal ion binding"/>
    <property type="evidence" value="ECO:0007669"/>
    <property type="project" value="UniProtKB-KW"/>
</dbReference>
<keyword evidence="7 9" id="KW-0460">Magnesium</keyword>
<dbReference type="GO" id="GO:0008360">
    <property type="term" value="P:regulation of cell shape"/>
    <property type="evidence" value="ECO:0007669"/>
    <property type="project" value="UniProtKB-KW"/>
</dbReference>
<evidence type="ECO:0000313" key="11">
    <source>
        <dbReference type="Proteomes" id="UP000247922"/>
    </source>
</evidence>
<feature type="transmembrane region" description="Helical" evidence="7">
    <location>
        <begin position="229"/>
        <end position="250"/>
    </location>
</feature>
<dbReference type="CDD" id="cd06852">
    <property type="entry name" value="GT_MraY"/>
    <property type="match status" value="1"/>
</dbReference>
<comment type="caution">
    <text evidence="10">The sequence shown here is derived from an EMBL/GenBank/DDBJ whole genome shotgun (WGS) entry which is preliminary data.</text>
</comment>
<protein>
    <recommendedName>
        <fullName evidence="7 8">Phospho-N-acetylmuramoyl-pentapeptide-transferase</fullName>
        <ecNumber evidence="7 8">2.7.8.13</ecNumber>
    </recommendedName>
    <alternativeName>
        <fullName evidence="7">UDP-MurNAc-pentapeptide phosphotransferase</fullName>
    </alternativeName>
</protein>
<evidence type="ECO:0000256" key="3">
    <source>
        <dbReference type="ARBA" id="ARBA00022679"/>
    </source>
</evidence>
<keyword evidence="7" id="KW-0131">Cell cycle</keyword>
<dbReference type="PROSITE" id="PS01347">
    <property type="entry name" value="MRAY_1"/>
    <property type="match status" value="1"/>
</dbReference>
<dbReference type="GO" id="GO:0009252">
    <property type="term" value="P:peptidoglycan biosynthetic process"/>
    <property type="evidence" value="ECO:0007669"/>
    <property type="project" value="UniProtKB-UniRule"/>
</dbReference>
<dbReference type="InterPro" id="IPR018480">
    <property type="entry name" value="PNAcMuramoyl-5peptid_Trfase_CS"/>
</dbReference>
<feature type="binding site" evidence="9">
    <location>
        <position position="172"/>
    </location>
    <ligand>
        <name>Mg(2+)</name>
        <dbReference type="ChEBI" id="CHEBI:18420"/>
    </ligand>
</feature>
<keyword evidence="6 7" id="KW-0472">Membrane</keyword>
<keyword evidence="7" id="KW-0133">Cell shape</keyword>
<gene>
    <name evidence="7" type="primary">mraY</name>
    <name evidence="10" type="ORF">DES38_102195</name>
</gene>
<comment type="cofactor">
    <cofactor evidence="7 9">
        <name>Mg(2+)</name>
        <dbReference type="ChEBI" id="CHEBI:18420"/>
    </cofactor>
</comment>
<keyword evidence="7" id="KW-1003">Cell membrane</keyword>
<evidence type="ECO:0000256" key="7">
    <source>
        <dbReference type="HAMAP-Rule" id="MF_00038"/>
    </source>
</evidence>
<keyword evidence="5 7" id="KW-1133">Transmembrane helix</keyword>
<feature type="transmembrane region" description="Helical" evidence="7">
    <location>
        <begin position="6"/>
        <end position="28"/>
    </location>
</feature>
<keyword evidence="11" id="KW-1185">Reference proteome</keyword>
<proteinExistence type="inferred from homology"/>
<keyword evidence="7" id="KW-0132">Cell division</keyword>
<dbReference type="RefSeq" id="WP_110250489.1">
    <property type="nucleotide sequence ID" value="NZ_QJJR01000002.1"/>
</dbReference>
<evidence type="ECO:0000313" key="10">
    <source>
        <dbReference type="EMBL" id="PXW92611.1"/>
    </source>
</evidence>
<evidence type="ECO:0000256" key="8">
    <source>
        <dbReference type="NCBIfam" id="TIGR00445"/>
    </source>
</evidence>
<comment type="function">
    <text evidence="7">Catalyzes the initial step of the lipid cycle reactions in the biosynthesis of the cell wall peptidoglycan: transfers peptidoglycan precursor phospho-MurNAc-pentapeptide from UDP-MurNAc-pentapeptide onto the lipid carrier undecaprenyl phosphate, yielding undecaprenyl-pyrophosphoryl-MurNAc-pentapeptide, known as lipid I.</text>
</comment>
<keyword evidence="4 7" id="KW-0812">Transmembrane</keyword>
<feature type="transmembrane region" description="Helical" evidence="7">
    <location>
        <begin position="49"/>
        <end position="71"/>
    </location>
</feature>
<dbReference type="InterPro" id="IPR000715">
    <property type="entry name" value="Glycosyl_transferase_4"/>
</dbReference>
<feature type="transmembrane region" description="Helical" evidence="7">
    <location>
        <begin position="304"/>
        <end position="325"/>
    </location>
</feature>
<dbReference type="PANTHER" id="PTHR22926:SF5">
    <property type="entry name" value="PHOSPHO-N-ACETYLMURAMOYL-PENTAPEPTIDE-TRANSFERASE HOMOLOG"/>
    <property type="match status" value="1"/>
</dbReference>
<dbReference type="GO" id="GO:0051992">
    <property type="term" value="F:UDP-N-acetylmuramoyl-L-alanyl-D-glutamyl-meso-2,6-diaminopimelyl-D-alanyl-D-alanine:undecaprenyl-phosphate transferase activity"/>
    <property type="evidence" value="ECO:0007669"/>
    <property type="project" value="RHEA"/>
</dbReference>
<dbReference type="OrthoDB" id="9805475at2"/>
<dbReference type="EC" id="2.7.8.13" evidence="7 8"/>
<organism evidence="10 11">
    <name type="scientific">Streptohalobacillus salinus</name>
    <dbReference type="NCBI Taxonomy" id="621096"/>
    <lineage>
        <taxon>Bacteria</taxon>
        <taxon>Bacillati</taxon>
        <taxon>Bacillota</taxon>
        <taxon>Bacilli</taxon>
        <taxon>Bacillales</taxon>
        <taxon>Bacillaceae</taxon>
        <taxon>Streptohalobacillus</taxon>
    </lineage>
</organism>
<dbReference type="InterPro" id="IPR003524">
    <property type="entry name" value="PNAcMuramoyl-5peptid_Trfase"/>
</dbReference>
<keyword evidence="7" id="KW-0573">Peptidoglycan synthesis</keyword>
<comment type="similarity">
    <text evidence="2 7">Belongs to the glycosyltransferase 4 family. MraY subfamily.</text>
</comment>
<feature type="transmembrane region" description="Helical" evidence="7">
    <location>
        <begin position="154"/>
        <end position="173"/>
    </location>
</feature>
<dbReference type="EMBL" id="QJJR01000002">
    <property type="protein sequence ID" value="PXW92611.1"/>
    <property type="molecule type" value="Genomic_DNA"/>
</dbReference>
<evidence type="ECO:0000256" key="9">
    <source>
        <dbReference type="PIRSR" id="PIRSR600715-1"/>
    </source>
</evidence>
<dbReference type="GO" id="GO:0051301">
    <property type="term" value="P:cell division"/>
    <property type="evidence" value="ECO:0007669"/>
    <property type="project" value="UniProtKB-KW"/>
</dbReference>
<accession>A0A2V3WGU1</accession>
<dbReference type="AlphaFoldDB" id="A0A2V3WGU1"/>
<feature type="transmembrane region" description="Helical" evidence="7">
    <location>
        <begin position="119"/>
        <end position="142"/>
    </location>
</feature>
<keyword evidence="7" id="KW-0961">Cell wall biogenesis/degradation</keyword>
<feature type="binding site" evidence="9">
    <location>
        <position position="233"/>
    </location>
    <ligand>
        <name>Mg(2+)</name>
        <dbReference type="ChEBI" id="CHEBI:18420"/>
    </ligand>
</feature>
<evidence type="ECO:0000256" key="5">
    <source>
        <dbReference type="ARBA" id="ARBA00022989"/>
    </source>
</evidence>
<feature type="transmembrane region" description="Helical" evidence="7">
    <location>
        <begin position="256"/>
        <end position="277"/>
    </location>
</feature>
<evidence type="ECO:0000256" key="6">
    <source>
        <dbReference type="ARBA" id="ARBA00023136"/>
    </source>
</evidence>
<evidence type="ECO:0000256" key="4">
    <source>
        <dbReference type="ARBA" id="ARBA00022692"/>
    </source>
</evidence>
<dbReference type="Pfam" id="PF00953">
    <property type="entry name" value="Glycos_transf_4"/>
    <property type="match status" value="1"/>
</dbReference>
<evidence type="ECO:0000256" key="1">
    <source>
        <dbReference type="ARBA" id="ARBA00004141"/>
    </source>
</evidence>
<comment type="subcellular location">
    <subcellularLocation>
        <location evidence="7">Cell membrane</location>
        <topology evidence="7">Multi-pass membrane protein</topology>
    </subcellularLocation>
    <subcellularLocation>
        <location evidence="1">Membrane</location>
        <topology evidence="1">Multi-pass membrane protein</topology>
    </subcellularLocation>
</comment>
<keyword evidence="7 9" id="KW-0479">Metal-binding</keyword>
<dbReference type="GO" id="GO:0005886">
    <property type="term" value="C:plasma membrane"/>
    <property type="evidence" value="ECO:0007669"/>
    <property type="project" value="UniProtKB-SubCell"/>
</dbReference>
<reference evidence="10 11" key="1">
    <citation type="submission" date="2018-05" db="EMBL/GenBank/DDBJ databases">
        <title>Genomic Encyclopedia of Type Strains, Phase IV (KMG-IV): sequencing the most valuable type-strain genomes for metagenomic binning, comparative biology and taxonomic classification.</title>
        <authorList>
            <person name="Goeker M."/>
        </authorList>
    </citation>
    <scope>NUCLEOTIDE SEQUENCE [LARGE SCALE GENOMIC DNA]</scope>
    <source>
        <strain evidence="10 11">DSM 22440</strain>
    </source>
</reference>
<dbReference type="GO" id="GO:0008963">
    <property type="term" value="F:phospho-N-acetylmuramoyl-pentapeptide-transferase activity"/>
    <property type="evidence" value="ECO:0007669"/>
    <property type="project" value="UniProtKB-UniRule"/>
</dbReference>
<keyword evidence="3 7" id="KW-0808">Transferase</keyword>